<dbReference type="EMBL" id="JBFDAA010000004">
    <property type="protein sequence ID" value="KAL1137780.1"/>
    <property type="molecule type" value="Genomic_DNA"/>
</dbReference>
<organism evidence="1 2">
    <name type="scientific">Ranatra chinensis</name>
    <dbReference type="NCBI Taxonomy" id="642074"/>
    <lineage>
        <taxon>Eukaryota</taxon>
        <taxon>Metazoa</taxon>
        <taxon>Ecdysozoa</taxon>
        <taxon>Arthropoda</taxon>
        <taxon>Hexapoda</taxon>
        <taxon>Insecta</taxon>
        <taxon>Pterygota</taxon>
        <taxon>Neoptera</taxon>
        <taxon>Paraneoptera</taxon>
        <taxon>Hemiptera</taxon>
        <taxon>Heteroptera</taxon>
        <taxon>Panheteroptera</taxon>
        <taxon>Nepomorpha</taxon>
        <taxon>Nepidae</taxon>
        <taxon>Ranatrinae</taxon>
        <taxon>Ranatra</taxon>
    </lineage>
</organism>
<comment type="caution">
    <text evidence="1">The sequence shown here is derived from an EMBL/GenBank/DDBJ whole genome shotgun (WGS) entry which is preliminary data.</text>
</comment>
<evidence type="ECO:0000313" key="2">
    <source>
        <dbReference type="Proteomes" id="UP001558652"/>
    </source>
</evidence>
<gene>
    <name evidence="1" type="ORF">AAG570_009476</name>
</gene>
<accession>A0ABD0YP69</accession>
<keyword evidence="2" id="KW-1185">Reference proteome</keyword>
<reference evidence="1 2" key="1">
    <citation type="submission" date="2024-07" db="EMBL/GenBank/DDBJ databases">
        <title>Chromosome-level genome assembly of the water stick insect Ranatra chinensis (Heteroptera: Nepidae).</title>
        <authorList>
            <person name="Liu X."/>
        </authorList>
    </citation>
    <scope>NUCLEOTIDE SEQUENCE [LARGE SCALE GENOMIC DNA]</scope>
    <source>
        <strain evidence="1">Cailab_2021Rc</strain>
        <tissue evidence="1">Muscle</tissue>
    </source>
</reference>
<name>A0ABD0YP69_9HEMI</name>
<sequence>MDLDIDTGVDEGQQELTHRQWIRRVWDHRRTMDTKFSNLLAHHNWSIIRNNEIIRPTTIATLIQRPNFREDFKVYNKEFTSKPETDGSSFLTEDETTIRRIFNKKLSYHQKQKKCWRGLLLNTSGASSSIYHYSLNTLDRMYSHVEPS</sequence>
<proteinExistence type="predicted"/>
<dbReference type="Proteomes" id="UP001558652">
    <property type="component" value="Unassembled WGS sequence"/>
</dbReference>
<evidence type="ECO:0000313" key="1">
    <source>
        <dbReference type="EMBL" id="KAL1137780.1"/>
    </source>
</evidence>
<dbReference type="AlphaFoldDB" id="A0ABD0YP69"/>
<protein>
    <submittedName>
        <fullName evidence="1">Uncharacterized protein</fullName>
    </submittedName>
</protein>